<feature type="active site" description="Charge relay system" evidence="5">
    <location>
        <position position="212"/>
    </location>
</feature>
<keyword evidence="7" id="KW-0812">Transmembrane</keyword>
<evidence type="ECO:0000256" key="1">
    <source>
        <dbReference type="ARBA" id="ARBA00011073"/>
    </source>
</evidence>
<dbReference type="SUPFAM" id="SSF52743">
    <property type="entry name" value="Subtilisin-like"/>
    <property type="match status" value="1"/>
</dbReference>
<dbReference type="RefSeq" id="WP_002563073.1">
    <property type="nucleotide sequence ID" value="NZ_CALJSN010000007.1"/>
</dbReference>
<dbReference type="Proteomes" id="UP000183687">
    <property type="component" value="Unassembled WGS sequence"/>
</dbReference>
<dbReference type="Pfam" id="PF00082">
    <property type="entry name" value="Peptidase_S8"/>
    <property type="match status" value="1"/>
</dbReference>
<feature type="chain" id="PRO_5044294466" evidence="8">
    <location>
        <begin position="26"/>
        <end position="1732"/>
    </location>
</feature>
<feature type="transmembrane region" description="Helical" evidence="7">
    <location>
        <begin position="1703"/>
        <end position="1723"/>
    </location>
</feature>
<evidence type="ECO:0000313" key="10">
    <source>
        <dbReference type="EMBL" id="SEB67441.1"/>
    </source>
</evidence>
<dbReference type="SUPFAM" id="SSF49464">
    <property type="entry name" value="Carboxypeptidase regulatory domain-like"/>
    <property type="match status" value="1"/>
</dbReference>
<keyword evidence="2 5" id="KW-0645">Protease</keyword>
<dbReference type="GO" id="GO:0006508">
    <property type="term" value="P:proteolysis"/>
    <property type="evidence" value="ECO:0007669"/>
    <property type="project" value="UniProtKB-KW"/>
</dbReference>
<proteinExistence type="inferred from homology"/>
<name>A0AB38A783_9ACTN</name>
<keyword evidence="7" id="KW-1133">Transmembrane helix</keyword>
<gene>
    <name evidence="10" type="ORF">SAMN04489746_0852</name>
</gene>
<dbReference type="PROSITE" id="PS00138">
    <property type="entry name" value="SUBTILASE_SER"/>
    <property type="match status" value="1"/>
</dbReference>
<dbReference type="InterPro" id="IPR051048">
    <property type="entry name" value="Peptidase_S8/S53_subtilisin"/>
</dbReference>
<dbReference type="EMBL" id="FNSH01000001">
    <property type="protein sequence ID" value="SEB67441.1"/>
    <property type="molecule type" value="Genomic_DNA"/>
</dbReference>
<evidence type="ECO:0000259" key="9">
    <source>
        <dbReference type="Pfam" id="PF00082"/>
    </source>
</evidence>
<dbReference type="Gene3D" id="2.60.40.1120">
    <property type="entry name" value="Carboxypeptidase-like, regulatory domain"/>
    <property type="match status" value="1"/>
</dbReference>
<keyword evidence="8" id="KW-0732">Signal</keyword>
<feature type="region of interest" description="Disordered" evidence="6">
    <location>
        <begin position="1616"/>
        <end position="1699"/>
    </location>
</feature>
<dbReference type="PROSITE" id="PS51892">
    <property type="entry name" value="SUBTILASE"/>
    <property type="match status" value="1"/>
</dbReference>
<evidence type="ECO:0000256" key="8">
    <source>
        <dbReference type="SAM" id="SignalP"/>
    </source>
</evidence>
<accession>A0AB38A783</accession>
<evidence type="ECO:0000313" key="11">
    <source>
        <dbReference type="Proteomes" id="UP000183687"/>
    </source>
</evidence>
<dbReference type="InterPro" id="IPR000209">
    <property type="entry name" value="Peptidase_S8/S53_dom"/>
</dbReference>
<dbReference type="InterPro" id="IPR036852">
    <property type="entry name" value="Peptidase_S8/S53_dom_sf"/>
</dbReference>
<evidence type="ECO:0000256" key="2">
    <source>
        <dbReference type="ARBA" id="ARBA00022670"/>
    </source>
</evidence>
<dbReference type="InterPro" id="IPR015500">
    <property type="entry name" value="Peptidase_S8_subtilisin-rel"/>
</dbReference>
<dbReference type="PROSITE" id="PS00137">
    <property type="entry name" value="SUBTILASE_HIS"/>
    <property type="match status" value="1"/>
</dbReference>
<dbReference type="PANTHER" id="PTHR43399">
    <property type="entry name" value="SUBTILISIN-RELATED"/>
    <property type="match status" value="1"/>
</dbReference>
<feature type="compositionally biased region" description="Basic and acidic residues" evidence="6">
    <location>
        <begin position="1632"/>
        <end position="1642"/>
    </location>
</feature>
<feature type="active site" description="Charge relay system" evidence="5">
    <location>
        <position position="254"/>
    </location>
</feature>
<evidence type="ECO:0000256" key="4">
    <source>
        <dbReference type="ARBA" id="ARBA00022825"/>
    </source>
</evidence>
<dbReference type="PRINTS" id="PR00723">
    <property type="entry name" value="SUBTILISIN"/>
</dbReference>
<dbReference type="Gene3D" id="3.80.10.10">
    <property type="entry name" value="Ribonuclease Inhibitor"/>
    <property type="match status" value="2"/>
</dbReference>
<keyword evidence="4 5" id="KW-0720">Serine protease</keyword>
<feature type="active site" description="Charge relay system" evidence="5">
    <location>
        <position position="436"/>
    </location>
</feature>
<comment type="caution">
    <text evidence="10">The sequence shown here is derived from an EMBL/GenBank/DDBJ whole genome shotgun (WGS) entry which is preliminary data.</text>
</comment>
<feature type="region of interest" description="Disordered" evidence="6">
    <location>
        <begin position="890"/>
        <end position="918"/>
    </location>
</feature>
<dbReference type="Gene3D" id="3.40.50.200">
    <property type="entry name" value="Peptidase S8/S53 domain"/>
    <property type="match status" value="1"/>
</dbReference>
<feature type="signal peptide" evidence="8">
    <location>
        <begin position="1"/>
        <end position="25"/>
    </location>
</feature>
<protein>
    <submittedName>
        <fullName evidence="10">Leucine rich repeat-containing protein</fullName>
    </submittedName>
</protein>
<dbReference type="InterPro" id="IPR032675">
    <property type="entry name" value="LRR_dom_sf"/>
</dbReference>
<dbReference type="InterPro" id="IPR023828">
    <property type="entry name" value="Peptidase_S8_Ser-AS"/>
</dbReference>
<reference evidence="10 11" key="1">
    <citation type="submission" date="2016-10" db="EMBL/GenBank/DDBJ databases">
        <authorList>
            <person name="Varghese N."/>
            <person name="Submissions S."/>
        </authorList>
    </citation>
    <scope>NUCLEOTIDE SEQUENCE [LARGE SCALE GENOMIC DNA]</scope>
    <source>
        <strain evidence="10 11">DSM 20586</strain>
    </source>
</reference>
<comment type="similarity">
    <text evidence="1 5">Belongs to the peptidase S8 family.</text>
</comment>
<keyword evidence="3 5" id="KW-0378">Hydrolase</keyword>
<dbReference type="InterPro" id="IPR022398">
    <property type="entry name" value="Peptidase_S8_His-AS"/>
</dbReference>
<keyword evidence="7" id="KW-0472">Membrane</keyword>
<evidence type="ECO:0000256" key="5">
    <source>
        <dbReference type="PROSITE-ProRule" id="PRU01240"/>
    </source>
</evidence>
<evidence type="ECO:0000256" key="3">
    <source>
        <dbReference type="ARBA" id="ARBA00022801"/>
    </source>
</evidence>
<dbReference type="SUPFAM" id="SSF52058">
    <property type="entry name" value="L domain-like"/>
    <property type="match status" value="1"/>
</dbReference>
<feature type="compositionally biased region" description="Low complexity" evidence="6">
    <location>
        <begin position="1656"/>
        <end position="1677"/>
    </location>
</feature>
<sequence>MRKLLSRLLLALVLCIGLAPIKAFATPGEEGQVEKAIISYNPAQGSDVDALTEQIIANGLAGDQDFIEKLYTNGLEAIKKPAQTPTQAVKTLALIQAQAYLSQKSTLDLIASYKAEHNTSIEYHAYWAGNILVISAPQDLLEKIKQLPEYKSLSKDGTIIQDPVEKPLLFGSFRSAPADPREVEENLKLIRADKVWSELNIDGSGVTVGVVDQKVDIDHPALKTKFRGYDSATGTAVTEGNYLDLVSSPYPSDHGTHVTGIILGSETRGPAGSSFDYNRIGVAPGANFIVASAFRDGVGASNENIIKACQWMMAPGGDPAKAPKIVNHSWSDGSNKIDPWFDDMARQMRAVGILNVMSSGNNGSELAPSGSLDNPSGLSDIFTVGACDLSGSVASFSRRGPVANNASLIKPDVVAPGVGVRSSVYGGGYASWDGTSMAAPHVAGVAALVWSANPDLSLDEVEAILRESAQIKTDSSYPSSPNMAYGYGQIDAYNAVSMALGKMNQDDTSATGADLASLKVKVNGSSEPLQLNADTDIQASMAKEILKDRPYQLSTSIKDATKVAKVLLRVSSLEDSTKAQEFEGTSRFNDKSVYDVTIPESTLEVGEYIAQLIVVDTTGTEHVSTPIEYRVRESLTPDEYAFDFESGANGFAFTGDFSAGTADLQTDPKPTSGNALMGLKLGSYSLGIEPSSTAQLPQLDLKGDIAVQASKIELVWHEYLDWDQAVAGVQLELNPKEGQAASLLNYPTKLSSERGTWVERRIDLTSYKGKVVNPFVFSMSNQNTAGNGFYIDDVHLELDGQAPQQQGLSRQEAFGDFTSTAPDTGDTYQGPLVADIEIAAAGLKGQTGPDGAYVFSKIKQGTYTVLVGAPGYKSKEISVSLDKKSNELEVNLEKDDPSNEPNPNADRPTAEPGAGTVGFAYDNNNPLGGAILHKTVGRGSAIQVTAPKDGVLDHVMVYAAGNNPILKDGQFEISVKQVNKLGRLIDLMKPQLVQAKSGTWNRFDFRDLKLAMQGDVYVVVKQVSPSGASPAVALDKSVSRNTSAYARCFIYNGDFNSMASAGYPGAPMIRAYFATGQDVHDQDPINPTFDTAISTTPTADPLIEEGQAAKDIVTIGDYDISPSRGMIVAYHKVQEVYEKQPKEERVISVPDTIGGVKITQIGPGVYKAPSWQGGEIERIEIPEGITCIHENAFEKSGAKEVMLPSTLEYIYSGAFKKARFSSLNLPGSLKHIGQSAFESCSELTSIDIPDSVETIETGAFKGDNYGSAMKLEHVKLPNNPKYSFISSQLFQNNKNLKSIDIPKHIKGIGLYAFEKAGLESLVLPEGLTTIGESAFNANKIKEVYLPDSLEEIGNDAFAGNYKSSNEIEELKLPANLKYIGRSAFESNKIKTVILPDKVETVRFGAFSDNPIETVRLNKTIMPEVGSNGKFRGLSPNAFPSATTLSYYDESQISDEMRSNLTPDPADPNNPPTKFVKLSDADSQKKTLSSSDNTFKLTGSAINLGTATTFQVEKTNLADDDLAQIAALPGAPNVLQAYNLKLTDVGGQPVDPEGSFELAVSASAAGSWNNKLLVYKPYAAQTWTVLPLNLNENQAAVHTLSRLGTLALAEVADTTAIAPNPNDIDYGVPSSRTIKDPEVHNNDNTDDPANPNPSDPNQPGGSNNSGQQDQSDGQTGTTAAGTSRHGQSKRKRVLPDTSDSGANIGGLLLISGAALGGALWVSCLSRRRTQVGE</sequence>
<dbReference type="InterPro" id="IPR008969">
    <property type="entry name" value="CarboxyPept-like_regulatory"/>
</dbReference>
<dbReference type="InterPro" id="IPR026906">
    <property type="entry name" value="LRR_5"/>
</dbReference>
<feature type="domain" description="Peptidase S8/S53" evidence="9">
    <location>
        <begin position="203"/>
        <end position="488"/>
    </location>
</feature>
<evidence type="ECO:0000256" key="6">
    <source>
        <dbReference type="SAM" id="MobiDB-lite"/>
    </source>
</evidence>
<dbReference type="Pfam" id="PF13306">
    <property type="entry name" value="LRR_5"/>
    <property type="match status" value="3"/>
</dbReference>
<organism evidence="10 11">
    <name type="scientific">Atopobium minutum</name>
    <dbReference type="NCBI Taxonomy" id="1381"/>
    <lineage>
        <taxon>Bacteria</taxon>
        <taxon>Bacillati</taxon>
        <taxon>Actinomycetota</taxon>
        <taxon>Coriobacteriia</taxon>
        <taxon>Coriobacteriales</taxon>
        <taxon>Atopobiaceae</taxon>
        <taxon>Atopobium</taxon>
    </lineage>
</organism>
<dbReference type="GO" id="GO:0004252">
    <property type="term" value="F:serine-type endopeptidase activity"/>
    <property type="evidence" value="ECO:0007669"/>
    <property type="project" value="UniProtKB-UniRule"/>
</dbReference>
<evidence type="ECO:0000256" key="7">
    <source>
        <dbReference type="SAM" id="Phobius"/>
    </source>
</evidence>
<dbReference type="PANTHER" id="PTHR43399:SF4">
    <property type="entry name" value="CELL WALL-ASSOCIATED PROTEASE"/>
    <property type="match status" value="1"/>
</dbReference>